<accession>A0A1M5ESM0</accession>
<keyword evidence="2" id="KW-1185">Reference proteome</keyword>
<proteinExistence type="predicted"/>
<protein>
    <submittedName>
        <fullName evidence="1">Uncharacterized protein</fullName>
    </submittedName>
</protein>
<sequence length="62" mass="6794">ETMPTPVDSSSPYRQWETLMSDSIASTLELAGTTRDSVFEMAFGTLYAGPWAGMAWVKTSND</sequence>
<dbReference type="Proteomes" id="UP000184346">
    <property type="component" value="Unassembled WGS sequence"/>
</dbReference>
<gene>
    <name evidence="1" type="ORF">SAMN02745148_03620</name>
</gene>
<dbReference type="EMBL" id="FQUJ01000025">
    <property type="protein sequence ID" value="SHF82229.1"/>
    <property type="molecule type" value="Genomic_DNA"/>
</dbReference>
<dbReference type="RefSeq" id="WP_217652844.1">
    <property type="nucleotide sequence ID" value="NZ_FQUJ01000025.1"/>
</dbReference>
<evidence type="ECO:0000313" key="2">
    <source>
        <dbReference type="Proteomes" id="UP000184346"/>
    </source>
</evidence>
<evidence type="ECO:0000313" key="1">
    <source>
        <dbReference type="EMBL" id="SHF82229.1"/>
    </source>
</evidence>
<dbReference type="AlphaFoldDB" id="A0A1M5ESM0"/>
<name>A0A1M5ESM0_9GAMM</name>
<organism evidence="1 2">
    <name type="scientific">Modicisalibacter ilicicola DSM 19980</name>
    <dbReference type="NCBI Taxonomy" id="1121942"/>
    <lineage>
        <taxon>Bacteria</taxon>
        <taxon>Pseudomonadati</taxon>
        <taxon>Pseudomonadota</taxon>
        <taxon>Gammaproteobacteria</taxon>
        <taxon>Oceanospirillales</taxon>
        <taxon>Halomonadaceae</taxon>
        <taxon>Modicisalibacter</taxon>
    </lineage>
</organism>
<reference evidence="1 2" key="1">
    <citation type="submission" date="2016-11" db="EMBL/GenBank/DDBJ databases">
        <authorList>
            <person name="Jaros S."/>
            <person name="Januszkiewicz K."/>
            <person name="Wedrychowicz H."/>
        </authorList>
    </citation>
    <scope>NUCLEOTIDE SEQUENCE [LARGE SCALE GENOMIC DNA]</scope>
    <source>
        <strain evidence="1 2">DSM 19980</strain>
    </source>
</reference>
<feature type="non-terminal residue" evidence="1">
    <location>
        <position position="1"/>
    </location>
</feature>